<dbReference type="AlphaFoldDB" id="A0A381QCT5"/>
<dbReference type="SUPFAM" id="SSF51984">
    <property type="entry name" value="MurCD N-terminal domain"/>
    <property type="match status" value="1"/>
</dbReference>
<feature type="domain" description="Mur ligase central" evidence="8">
    <location>
        <begin position="105"/>
        <end position="253"/>
    </location>
</feature>
<evidence type="ECO:0000259" key="8">
    <source>
        <dbReference type="Pfam" id="PF08245"/>
    </source>
</evidence>
<dbReference type="Gene3D" id="3.40.50.720">
    <property type="entry name" value="NAD(P)-binding Rossmann-like Domain"/>
    <property type="match status" value="1"/>
</dbReference>
<dbReference type="GO" id="GO:0005737">
    <property type="term" value="C:cytoplasm"/>
    <property type="evidence" value="ECO:0007669"/>
    <property type="project" value="UniProtKB-SubCell"/>
</dbReference>
<dbReference type="NCBIfam" id="TIGR01087">
    <property type="entry name" value="murD"/>
    <property type="match status" value="1"/>
</dbReference>
<proteinExistence type="inferred from homology"/>
<evidence type="ECO:0000256" key="4">
    <source>
        <dbReference type="ARBA" id="ARBA00022598"/>
    </source>
</evidence>
<sequence length="440" mass="47293">VLVGGLGLTGQAVIKALQARNHQVLAVDDHPQSVQETARKLGVELIDSASATELKRALLGATSVVPSPGIPSHHLLYQLADNSNTQVLSELDLAAMWDDRPCVAVTGTNGKTTVTELTSQMFSASGMRAAAVGNTETPLVAAIDDKTNRYEIFVVEASSFRLDRVQRFRAHAAAWLNLSPDHLDWHGDFGSYATAKSKIWETQHADDIAVAPHDDPALAPWTSNISAQLITFGLGEGDVHCTERELIAHGERVLKVSELRRSRPHDQLNACAAAALALSMNASIESVAEVLAQFDGLAHRLEFVATINGIHFFNDSKATTPHATVAAITGFEQAVLIAGGRNKNLDLFDLRRIAPKLAGVVAIGESAETLSQVFDGVVATTVAHSMQEAIESATEIAKVSGGDVVLSPACASFDWYQSYNERGDDFKQRVFSLEREQLQS</sequence>
<keyword evidence="4" id="KW-0436">Ligase</keyword>
<dbReference type="HAMAP" id="MF_00639">
    <property type="entry name" value="MurD"/>
    <property type="match status" value="1"/>
</dbReference>
<dbReference type="EMBL" id="UINC01001261">
    <property type="protein sequence ID" value="SUZ75887.1"/>
    <property type="molecule type" value="Genomic_DNA"/>
</dbReference>
<dbReference type="SUPFAM" id="SSF53623">
    <property type="entry name" value="MurD-like peptide ligases, catalytic domain"/>
    <property type="match status" value="1"/>
</dbReference>
<evidence type="ECO:0000259" key="7">
    <source>
        <dbReference type="Pfam" id="PF02875"/>
    </source>
</evidence>
<reference evidence="9" key="1">
    <citation type="submission" date="2018-05" db="EMBL/GenBank/DDBJ databases">
        <authorList>
            <person name="Lanie J.A."/>
            <person name="Ng W.-L."/>
            <person name="Kazmierczak K.M."/>
            <person name="Andrzejewski T.M."/>
            <person name="Davidsen T.M."/>
            <person name="Wayne K.J."/>
            <person name="Tettelin H."/>
            <person name="Glass J.I."/>
            <person name="Rusch D."/>
            <person name="Podicherti R."/>
            <person name="Tsui H.-C.T."/>
            <person name="Winkler M.E."/>
        </authorList>
    </citation>
    <scope>NUCLEOTIDE SEQUENCE</scope>
</reference>
<evidence type="ECO:0000256" key="2">
    <source>
        <dbReference type="ARBA" id="ARBA00004752"/>
    </source>
</evidence>
<name>A0A381QCT5_9ZZZZ</name>
<dbReference type="PANTHER" id="PTHR43692:SF1">
    <property type="entry name" value="UDP-N-ACETYLMURAMOYLALANINE--D-GLUTAMATE LIGASE"/>
    <property type="match status" value="1"/>
</dbReference>
<dbReference type="InterPro" id="IPR036565">
    <property type="entry name" value="Mur-like_cat_sf"/>
</dbReference>
<protein>
    <submittedName>
        <fullName evidence="9">Uncharacterized protein</fullName>
    </submittedName>
</protein>
<dbReference type="InterPro" id="IPR013221">
    <property type="entry name" value="Mur_ligase_cen"/>
</dbReference>
<organism evidence="9">
    <name type="scientific">marine metagenome</name>
    <dbReference type="NCBI Taxonomy" id="408172"/>
    <lineage>
        <taxon>unclassified sequences</taxon>
        <taxon>metagenomes</taxon>
        <taxon>ecological metagenomes</taxon>
    </lineage>
</organism>
<dbReference type="Gene3D" id="3.40.1190.10">
    <property type="entry name" value="Mur-like, catalytic domain"/>
    <property type="match status" value="1"/>
</dbReference>
<dbReference type="PANTHER" id="PTHR43692">
    <property type="entry name" value="UDP-N-ACETYLMURAMOYLALANINE--D-GLUTAMATE LIGASE"/>
    <property type="match status" value="1"/>
</dbReference>
<comment type="pathway">
    <text evidence="2">Cell wall biogenesis; peptidoglycan biosynthesis.</text>
</comment>
<dbReference type="Pfam" id="PF08245">
    <property type="entry name" value="Mur_ligase_M"/>
    <property type="match status" value="1"/>
</dbReference>
<evidence type="ECO:0000256" key="3">
    <source>
        <dbReference type="ARBA" id="ARBA00022490"/>
    </source>
</evidence>
<comment type="subcellular location">
    <subcellularLocation>
        <location evidence="1">Cytoplasm</location>
    </subcellularLocation>
</comment>
<gene>
    <name evidence="9" type="ORF">METZ01_LOCUS28741</name>
</gene>
<dbReference type="InterPro" id="IPR005762">
    <property type="entry name" value="MurD"/>
</dbReference>
<dbReference type="InterPro" id="IPR004101">
    <property type="entry name" value="Mur_ligase_C"/>
</dbReference>
<dbReference type="GO" id="GO:0051301">
    <property type="term" value="P:cell division"/>
    <property type="evidence" value="ECO:0007669"/>
    <property type="project" value="InterPro"/>
</dbReference>
<feature type="non-terminal residue" evidence="9">
    <location>
        <position position="1"/>
    </location>
</feature>
<evidence type="ECO:0000256" key="5">
    <source>
        <dbReference type="ARBA" id="ARBA00022741"/>
    </source>
</evidence>
<dbReference type="GO" id="GO:0008764">
    <property type="term" value="F:UDP-N-acetylmuramoylalanine-D-glutamate ligase activity"/>
    <property type="evidence" value="ECO:0007669"/>
    <property type="project" value="UniProtKB-EC"/>
</dbReference>
<dbReference type="GO" id="GO:0005524">
    <property type="term" value="F:ATP binding"/>
    <property type="evidence" value="ECO:0007669"/>
    <property type="project" value="UniProtKB-KW"/>
</dbReference>
<dbReference type="UniPathway" id="UPA00219"/>
<feature type="domain" description="Mur ligase C-terminal" evidence="7">
    <location>
        <begin position="299"/>
        <end position="406"/>
    </location>
</feature>
<evidence type="ECO:0000256" key="6">
    <source>
        <dbReference type="ARBA" id="ARBA00022840"/>
    </source>
</evidence>
<dbReference type="Pfam" id="PF02875">
    <property type="entry name" value="Mur_ligase_C"/>
    <property type="match status" value="1"/>
</dbReference>
<keyword evidence="3" id="KW-0963">Cytoplasm</keyword>
<keyword evidence="5" id="KW-0547">Nucleotide-binding</keyword>
<dbReference type="InterPro" id="IPR036615">
    <property type="entry name" value="Mur_ligase_C_dom_sf"/>
</dbReference>
<dbReference type="SUPFAM" id="SSF53244">
    <property type="entry name" value="MurD-like peptide ligases, peptide-binding domain"/>
    <property type="match status" value="1"/>
</dbReference>
<dbReference type="Gene3D" id="3.90.190.20">
    <property type="entry name" value="Mur ligase, C-terminal domain"/>
    <property type="match status" value="1"/>
</dbReference>
<dbReference type="GO" id="GO:0009252">
    <property type="term" value="P:peptidoglycan biosynthetic process"/>
    <property type="evidence" value="ECO:0007669"/>
    <property type="project" value="UniProtKB-UniPathway"/>
</dbReference>
<dbReference type="GO" id="GO:0008360">
    <property type="term" value="P:regulation of cell shape"/>
    <property type="evidence" value="ECO:0007669"/>
    <property type="project" value="InterPro"/>
</dbReference>
<evidence type="ECO:0000313" key="9">
    <source>
        <dbReference type="EMBL" id="SUZ75887.1"/>
    </source>
</evidence>
<keyword evidence="6" id="KW-0067">ATP-binding</keyword>
<evidence type="ECO:0000256" key="1">
    <source>
        <dbReference type="ARBA" id="ARBA00004496"/>
    </source>
</evidence>
<accession>A0A381QCT5</accession>